<evidence type="ECO:0000313" key="1">
    <source>
        <dbReference type="EMBL" id="KAG2588161.1"/>
    </source>
</evidence>
<comment type="caution">
    <text evidence="1">The sequence shown here is derived from an EMBL/GenBank/DDBJ whole genome shotgun (WGS) entry which is preliminary data.</text>
</comment>
<name>A0A8T0RP99_PANVG</name>
<protein>
    <submittedName>
        <fullName evidence="1">Uncharacterized protein</fullName>
    </submittedName>
</protein>
<dbReference type="EMBL" id="CM029046">
    <property type="protein sequence ID" value="KAG2588161.1"/>
    <property type="molecule type" value="Genomic_DNA"/>
</dbReference>
<reference evidence="1" key="1">
    <citation type="submission" date="2020-05" db="EMBL/GenBank/DDBJ databases">
        <title>WGS assembly of Panicum virgatum.</title>
        <authorList>
            <person name="Lovell J.T."/>
            <person name="Jenkins J."/>
            <person name="Shu S."/>
            <person name="Juenger T.E."/>
            <person name="Schmutz J."/>
        </authorList>
    </citation>
    <scope>NUCLEOTIDE SEQUENCE</scope>
    <source>
        <strain evidence="1">AP13</strain>
    </source>
</reference>
<dbReference type="Proteomes" id="UP000823388">
    <property type="component" value="Chromosome 5N"/>
</dbReference>
<evidence type="ECO:0000313" key="2">
    <source>
        <dbReference type="Proteomes" id="UP000823388"/>
    </source>
</evidence>
<gene>
    <name evidence="1" type="ORF">PVAP13_5NG208100</name>
</gene>
<sequence length="103" mass="11264">MMGALAWQATVINKIFLCPGEEIARGLIFFGPGFSSPLVSLSPLLCVPPLLLCATELVHHLSRRHCKKSGAPAILKVVKIRNFNGSQDPQKITYATNFQETSK</sequence>
<organism evidence="1 2">
    <name type="scientific">Panicum virgatum</name>
    <name type="common">Blackwell switchgrass</name>
    <dbReference type="NCBI Taxonomy" id="38727"/>
    <lineage>
        <taxon>Eukaryota</taxon>
        <taxon>Viridiplantae</taxon>
        <taxon>Streptophyta</taxon>
        <taxon>Embryophyta</taxon>
        <taxon>Tracheophyta</taxon>
        <taxon>Spermatophyta</taxon>
        <taxon>Magnoliopsida</taxon>
        <taxon>Liliopsida</taxon>
        <taxon>Poales</taxon>
        <taxon>Poaceae</taxon>
        <taxon>PACMAD clade</taxon>
        <taxon>Panicoideae</taxon>
        <taxon>Panicodae</taxon>
        <taxon>Paniceae</taxon>
        <taxon>Panicinae</taxon>
        <taxon>Panicum</taxon>
        <taxon>Panicum sect. Hiantes</taxon>
    </lineage>
</organism>
<proteinExistence type="predicted"/>
<keyword evidence="2" id="KW-1185">Reference proteome</keyword>
<feature type="non-terminal residue" evidence="1">
    <location>
        <position position="103"/>
    </location>
</feature>
<accession>A0A8T0RP99</accession>
<dbReference type="AlphaFoldDB" id="A0A8T0RP99"/>